<evidence type="ECO:0000256" key="3">
    <source>
        <dbReference type="ARBA" id="ARBA00022737"/>
    </source>
</evidence>
<keyword evidence="7" id="KW-0067">ATP-binding</keyword>
<reference evidence="9" key="1">
    <citation type="journal article" date="2023" name="Science">
        <title>Genome structures resolve the early diversification of teleost fishes.</title>
        <authorList>
            <person name="Parey E."/>
            <person name="Louis A."/>
            <person name="Montfort J."/>
            <person name="Bouchez O."/>
            <person name="Roques C."/>
            <person name="Iampietro C."/>
            <person name="Lluch J."/>
            <person name="Castinel A."/>
            <person name="Donnadieu C."/>
            <person name="Desvignes T."/>
            <person name="Floi Bucao C."/>
            <person name="Jouanno E."/>
            <person name="Wen M."/>
            <person name="Mejri S."/>
            <person name="Dirks R."/>
            <person name="Jansen H."/>
            <person name="Henkel C."/>
            <person name="Chen W.J."/>
            <person name="Zahm M."/>
            <person name="Cabau C."/>
            <person name="Klopp C."/>
            <person name="Thompson A.W."/>
            <person name="Robinson-Rechavi M."/>
            <person name="Braasch I."/>
            <person name="Lecointre G."/>
            <person name="Bobe J."/>
            <person name="Postlethwait J.H."/>
            <person name="Berthelot C."/>
            <person name="Roest Crollius H."/>
            <person name="Guiguen Y."/>
        </authorList>
    </citation>
    <scope>NUCLEOTIDE SEQUENCE</scope>
    <source>
        <strain evidence="9">NC1722</strain>
    </source>
</reference>
<dbReference type="EC" id="2.7.8.5" evidence="7"/>
<dbReference type="PANTHER" id="PTHR12586:SF1">
    <property type="entry name" value="CDP-DIACYLGLYCEROL--GLYCEROL-3-PHOSPHATE 3-PHOSPHATIDYLTRANSFERASE, MITOCHONDRIAL"/>
    <property type="match status" value="1"/>
</dbReference>
<dbReference type="PANTHER" id="PTHR12586">
    <property type="entry name" value="CDP-DIACYLGLYCEROL--SERINE O-PHOSPHATIDYLTRANSFERASE"/>
    <property type="match status" value="1"/>
</dbReference>
<evidence type="ECO:0000256" key="7">
    <source>
        <dbReference type="RuleBase" id="RU365024"/>
    </source>
</evidence>
<feature type="domain" description="GIPC GH2" evidence="8">
    <location>
        <begin position="61"/>
        <end position="95"/>
    </location>
</feature>
<evidence type="ECO:0000259" key="8">
    <source>
        <dbReference type="Pfam" id="PF25082"/>
    </source>
</evidence>
<keyword evidence="10" id="KW-1185">Reference proteome</keyword>
<dbReference type="InterPro" id="IPR016270">
    <property type="entry name" value="PGS1"/>
</dbReference>
<comment type="caution">
    <text evidence="9">The sequence shown here is derived from an EMBL/GenBank/DDBJ whole genome shotgun (WGS) entry which is preliminary data.</text>
</comment>
<evidence type="ECO:0000256" key="1">
    <source>
        <dbReference type="ARBA" id="ARBA00022516"/>
    </source>
</evidence>
<keyword evidence="7" id="KW-0496">Mitochondrion</keyword>
<evidence type="ECO:0000256" key="6">
    <source>
        <dbReference type="ARBA" id="ARBA00023264"/>
    </source>
</evidence>
<dbReference type="AlphaFoldDB" id="A0AAD7VYM4"/>
<evidence type="ECO:0000313" key="9">
    <source>
        <dbReference type="EMBL" id="KAJ8366245.1"/>
    </source>
</evidence>
<dbReference type="Proteomes" id="UP001221898">
    <property type="component" value="Unassembled WGS sequence"/>
</dbReference>
<evidence type="ECO:0000313" key="10">
    <source>
        <dbReference type="Proteomes" id="UP001221898"/>
    </source>
</evidence>
<evidence type="ECO:0000256" key="5">
    <source>
        <dbReference type="ARBA" id="ARBA00023209"/>
    </source>
</evidence>
<dbReference type="GO" id="GO:0005524">
    <property type="term" value="F:ATP binding"/>
    <property type="evidence" value="ECO:0007669"/>
    <property type="project" value="UniProtKB-KW"/>
</dbReference>
<keyword evidence="5 7" id="KW-0594">Phospholipid biosynthesis</keyword>
<dbReference type="InterPro" id="IPR055349">
    <property type="entry name" value="GH2_GIPC"/>
</dbReference>
<proteinExistence type="inferred from homology"/>
<dbReference type="GO" id="GO:0005739">
    <property type="term" value="C:mitochondrion"/>
    <property type="evidence" value="ECO:0007669"/>
    <property type="project" value="UniProtKB-SubCell"/>
</dbReference>
<comment type="subcellular location">
    <subcellularLocation>
        <location evidence="7">Mitochondrion</location>
    </subcellularLocation>
</comment>
<name>A0AAD7VYM4_9TELE</name>
<comment type="pathway">
    <text evidence="7">Phospholipid metabolism; phosphatidylglycerol biosynthesis; phosphatidylglycerol from CDP-diacylglycerol: step 1/2.</text>
</comment>
<keyword evidence="1 7" id="KW-0444">Lipid biosynthesis</keyword>
<comment type="function">
    <text evidence="7">Functions in the biosynthesis of the anionic phospholipids phosphatidylglycerol and cardiolipin.</text>
</comment>
<evidence type="ECO:0000256" key="4">
    <source>
        <dbReference type="ARBA" id="ARBA00023098"/>
    </source>
</evidence>
<keyword evidence="2 7" id="KW-0808">Transferase</keyword>
<protein>
    <recommendedName>
        <fullName evidence="7">CDP-diacylglycerol--glycerol-3-phosphate 3-phosphatidyltransferase</fullName>
        <ecNumber evidence="7">2.7.8.5</ecNumber>
    </recommendedName>
</protein>
<comment type="similarity">
    <text evidence="7">Belongs to the CDP-alcohol phosphatidyltransferase class-II family.</text>
</comment>
<accession>A0AAD7VYM4</accession>
<keyword evidence="3" id="KW-0677">Repeat</keyword>
<evidence type="ECO:0000256" key="2">
    <source>
        <dbReference type="ARBA" id="ARBA00022679"/>
    </source>
</evidence>
<keyword evidence="4 7" id="KW-0443">Lipid metabolism</keyword>
<keyword evidence="7" id="KW-0547">Nucleotide-binding</keyword>
<dbReference type="GO" id="GO:0008444">
    <property type="term" value="F:CDP-diacylglycerol-glycerol-3-phosphate 3-phosphatidyltransferase activity"/>
    <property type="evidence" value="ECO:0007669"/>
    <property type="project" value="UniProtKB-EC"/>
</dbReference>
<dbReference type="GO" id="GO:0032049">
    <property type="term" value="P:cardiolipin biosynthetic process"/>
    <property type="evidence" value="ECO:0007669"/>
    <property type="project" value="InterPro"/>
</dbReference>
<dbReference type="Gene3D" id="3.30.870.10">
    <property type="entry name" value="Endonuclease Chain A"/>
    <property type="match status" value="1"/>
</dbReference>
<dbReference type="EMBL" id="JAINUG010000621">
    <property type="protein sequence ID" value="KAJ8366245.1"/>
    <property type="molecule type" value="Genomic_DNA"/>
</dbReference>
<gene>
    <name evidence="9" type="ORF">AAFF_G00365080</name>
</gene>
<comment type="catalytic activity">
    <reaction evidence="7">
        <text>a CDP-1,2-diacyl-sn-glycerol + sn-glycerol 3-phosphate = a 1,2-diacyl-sn-glycero-3-phospho-(1'-sn-glycero-3'-phosphate) + CMP + H(+)</text>
        <dbReference type="Rhea" id="RHEA:12593"/>
        <dbReference type="ChEBI" id="CHEBI:15378"/>
        <dbReference type="ChEBI" id="CHEBI:57597"/>
        <dbReference type="ChEBI" id="CHEBI:58332"/>
        <dbReference type="ChEBI" id="CHEBI:60110"/>
        <dbReference type="ChEBI" id="CHEBI:60377"/>
        <dbReference type="EC" id="2.7.8.5"/>
    </reaction>
</comment>
<keyword evidence="6 7" id="KW-1208">Phospholipid metabolism</keyword>
<sequence length="192" mass="22149">MSDGVPENSRRQRPLKTYMVQSDHKVQDQLDGTIRLARGSLCVRQEAGVSRSRRGDQLWVKRNPDEFAEALDETLGDFAFPDEFVFDVWGAIGDAKLKGEVYGGLWYYLHGCDRPCLTLIGSPNFGYRSVHRDLEAQIAIVTDNRDLQTQLQQEQEMLYQRSTEVSSATFRQPDRYVRLWVQLVTPLIKNFF</sequence>
<organism evidence="9 10">
    <name type="scientific">Aldrovandia affinis</name>
    <dbReference type="NCBI Taxonomy" id="143900"/>
    <lineage>
        <taxon>Eukaryota</taxon>
        <taxon>Metazoa</taxon>
        <taxon>Chordata</taxon>
        <taxon>Craniata</taxon>
        <taxon>Vertebrata</taxon>
        <taxon>Euteleostomi</taxon>
        <taxon>Actinopterygii</taxon>
        <taxon>Neopterygii</taxon>
        <taxon>Teleostei</taxon>
        <taxon>Notacanthiformes</taxon>
        <taxon>Halosauridae</taxon>
        <taxon>Aldrovandia</taxon>
    </lineage>
</organism>
<dbReference type="Pfam" id="PF25082">
    <property type="entry name" value="GIPC1_GH2"/>
    <property type="match status" value="1"/>
</dbReference>